<accession>A0AAN9HYB4</accession>
<evidence type="ECO:0000313" key="3">
    <source>
        <dbReference type="Proteomes" id="UP001372338"/>
    </source>
</evidence>
<organism evidence="2 3">
    <name type="scientific">Crotalaria pallida</name>
    <name type="common">Smooth rattlebox</name>
    <name type="synonym">Crotalaria striata</name>
    <dbReference type="NCBI Taxonomy" id="3830"/>
    <lineage>
        <taxon>Eukaryota</taxon>
        <taxon>Viridiplantae</taxon>
        <taxon>Streptophyta</taxon>
        <taxon>Embryophyta</taxon>
        <taxon>Tracheophyta</taxon>
        <taxon>Spermatophyta</taxon>
        <taxon>Magnoliopsida</taxon>
        <taxon>eudicotyledons</taxon>
        <taxon>Gunneridae</taxon>
        <taxon>Pentapetalae</taxon>
        <taxon>rosids</taxon>
        <taxon>fabids</taxon>
        <taxon>Fabales</taxon>
        <taxon>Fabaceae</taxon>
        <taxon>Papilionoideae</taxon>
        <taxon>50 kb inversion clade</taxon>
        <taxon>genistoids sensu lato</taxon>
        <taxon>core genistoids</taxon>
        <taxon>Crotalarieae</taxon>
        <taxon>Crotalaria</taxon>
    </lineage>
</organism>
<keyword evidence="1" id="KW-0472">Membrane</keyword>
<comment type="caution">
    <text evidence="2">The sequence shown here is derived from an EMBL/GenBank/DDBJ whole genome shotgun (WGS) entry which is preliminary data.</text>
</comment>
<keyword evidence="1" id="KW-1133">Transmembrane helix</keyword>
<gene>
    <name evidence="2" type="ORF">RIF29_26875</name>
</gene>
<keyword evidence="1" id="KW-0812">Transmembrane</keyword>
<feature type="transmembrane region" description="Helical" evidence="1">
    <location>
        <begin position="6"/>
        <end position="28"/>
    </location>
</feature>
<evidence type="ECO:0000313" key="2">
    <source>
        <dbReference type="EMBL" id="KAK7260648.1"/>
    </source>
</evidence>
<name>A0AAN9HYB4_CROPI</name>
<dbReference type="Proteomes" id="UP001372338">
    <property type="component" value="Unassembled WGS sequence"/>
</dbReference>
<proteinExistence type="predicted"/>
<keyword evidence="3" id="KW-1185">Reference proteome</keyword>
<protein>
    <submittedName>
        <fullName evidence="2">Uncharacterized protein</fullName>
    </submittedName>
</protein>
<reference evidence="2 3" key="1">
    <citation type="submission" date="2024-01" db="EMBL/GenBank/DDBJ databases">
        <title>The genomes of 5 underutilized Papilionoideae crops provide insights into root nodulation and disease resistanc.</title>
        <authorList>
            <person name="Yuan L."/>
        </authorList>
    </citation>
    <scope>NUCLEOTIDE SEQUENCE [LARGE SCALE GENOMIC DNA]</scope>
    <source>
        <strain evidence="2">ZHUSHIDOU_FW_LH</strain>
        <tissue evidence="2">Leaf</tissue>
    </source>
</reference>
<dbReference type="EMBL" id="JAYWIO010000005">
    <property type="protein sequence ID" value="KAK7260648.1"/>
    <property type="molecule type" value="Genomic_DNA"/>
</dbReference>
<evidence type="ECO:0000256" key="1">
    <source>
        <dbReference type="SAM" id="Phobius"/>
    </source>
</evidence>
<dbReference type="AlphaFoldDB" id="A0AAN9HYB4"/>
<sequence>MLTKRIQIDLYLCIFLSFHSLTGFFVYLGKNKISQKEHISVYFQIFEHDLSNNFNKVLNKVSQLYFVYKTDRRHDHNSLSISN</sequence>